<dbReference type="GO" id="GO:0005096">
    <property type="term" value="F:GTPase activator activity"/>
    <property type="evidence" value="ECO:0007669"/>
    <property type="project" value="TreeGrafter"/>
</dbReference>
<dbReference type="AlphaFoldDB" id="A0A3P6R297"/>
<dbReference type="Gene3D" id="1.10.8.270">
    <property type="entry name" value="putative rabgap domain of human tbc1 domain family member 14 like domains"/>
    <property type="match status" value="1"/>
</dbReference>
<accession>A0A3P6R297</accession>
<protein>
    <recommendedName>
        <fullName evidence="1">Rab-GAP TBC domain-containing protein</fullName>
    </recommendedName>
</protein>
<dbReference type="Pfam" id="PF00566">
    <property type="entry name" value="RabGAP-TBC"/>
    <property type="match status" value="1"/>
</dbReference>
<dbReference type="InterPro" id="IPR035969">
    <property type="entry name" value="Rab-GAP_TBC_sf"/>
</dbReference>
<dbReference type="PANTHER" id="PTHR47219:SF13">
    <property type="entry name" value="RUN AND TBC1 DOMAIN-CONTAINING PROTEIN 3"/>
    <property type="match status" value="1"/>
</dbReference>
<dbReference type="InterPro" id="IPR000195">
    <property type="entry name" value="Rab-GAP-TBC_dom"/>
</dbReference>
<evidence type="ECO:0000313" key="3">
    <source>
        <dbReference type="Proteomes" id="UP000271889"/>
    </source>
</evidence>
<evidence type="ECO:0000313" key="2">
    <source>
        <dbReference type="EMBL" id="VDK55149.1"/>
    </source>
</evidence>
<dbReference type="Proteomes" id="UP000271889">
    <property type="component" value="Unassembled WGS sequence"/>
</dbReference>
<dbReference type="OrthoDB" id="44736at2759"/>
<keyword evidence="3" id="KW-1185">Reference proteome</keyword>
<gene>
    <name evidence="2" type="ORF">CGOC_LOCUS3220</name>
</gene>
<dbReference type="PROSITE" id="PS50086">
    <property type="entry name" value="TBC_RABGAP"/>
    <property type="match status" value="1"/>
</dbReference>
<feature type="domain" description="Rab-GAP TBC" evidence="1">
    <location>
        <begin position="164"/>
        <end position="257"/>
    </location>
</feature>
<reference evidence="2 3" key="1">
    <citation type="submission" date="2018-11" db="EMBL/GenBank/DDBJ databases">
        <authorList>
            <consortium name="Pathogen Informatics"/>
        </authorList>
    </citation>
    <scope>NUCLEOTIDE SEQUENCE [LARGE SCALE GENOMIC DNA]</scope>
</reference>
<dbReference type="EMBL" id="UYRV01008022">
    <property type="protein sequence ID" value="VDK55149.1"/>
    <property type="molecule type" value="Genomic_DNA"/>
</dbReference>
<dbReference type="PANTHER" id="PTHR47219">
    <property type="entry name" value="RAB GTPASE-ACTIVATING PROTEIN 1-LIKE"/>
    <property type="match status" value="1"/>
</dbReference>
<proteinExistence type="predicted"/>
<organism evidence="2 3">
    <name type="scientific">Cylicostephanus goldi</name>
    <name type="common">Nematode worm</name>
    <dbReference type="NCBI Taxonomy" id="71465"/>
    <lineage>
        <taxon>Eukaryota</taxon>
        <taxon>Metazoa</taxon>
        <taxon>Ecdysozoa</taxon>
        <taxon>Nematoda</taxon>
        <taxon>Chromadorea</taxon>
        <taxon>Rhabditida</taxon>
        <taxon>Rhabditina</taxon>
        <taxon>Rhabditomorpha</taxon>
        <taxon>Strongyloidea</taxon>
        <taxon>Strongylidae</taxon>
        <taxon>Cylicostephanus</taxon>
    </lineage>
</organism>
<name>A0A3P6R297_CYLGO</name>
<dbReference type="InterPro" id="IPR050302">
    <property type="entry name" value="Rab_GAP_TBC_domain"/>
</dbReference>
<dbReference type="SUPFAM" id="SSF47923">
    <property type="entry name" value="Ypt/Rab-GAP domain of gyp1p"/>
    <property type="match status" value="1"/>
</dbReference>
<evidence type="ECO:0000259" key="1">
    <source>
        <dbReference type="PROSITE" id="PS50086"/>
    </source>
</evidence>
<sequence length="257" mass="29333">MAKYKQGKNAKYAENVVDDDDDVPIFARRVCDTTKEIDQPIHASTFPLDGKPFSAINADLVPPFIDDPNEFFDEFGFRKKDEMPCSSTEGVEIENSSHRYIKHKYYSESVDLSYADKTETDFRMRFVAAIEFAHPSVKEELVWSKVDLDSLRSEKIEELIKEGGIPHSMRPYLWPRFAGATRKRLAAGYSYEEVLRQSAQDKPSIGVQIERSLLRTLPNNICFWKKNGAGIDALRRVLKAVAFIYPDLGFCEGMGEQ</sequence>
<dbReference type="GO" id="GO:0031267">
    <property type="term" value="F:small GTPase binding"/>
    <property type="evidence" value="ECO:0007669"/>
    <property type="project" value="TreeGrafter"/>
</dbReference>